<evidence type="ECO:0000313" key="11">
    <source>
        <dbReference type="Proteomes" id="UP000503278"/>
    </source>
</evidence>
<feature type="active site" evidence="6">
    <location>
        <position position="567"/>
    </location>
</feature>
<comment type="similarity">
    <text evidence="1 6 7">Belongs to the glycosyl hydrolase 9 (cellulase E) family.</text>
</comment>
<gene>
    <name evidence="10" type="ORF">HH214_11105</name>
</gene>
<dbReference type="PANTHER" id="PTHR22298">
    <property type="entry name" value="ENDO-1,4-BETA-GLUCANASE"/>
    <property type="match status" value="1"/>
</dbReference>
<dbReference type="Pfam" id="PF02927">
    <property type="entry name" value="CelD_N"/>
    <property type="match status" value="1"/>
</dbReference>
<evidence type="ECO:0000256" key="5">
    <source>
        <dbReference type="ARBA" id="ARBA00023326"/>
    </source>
</evidence>
<evidence type="ECO:0000259" key="8">
    <source>
        <dbReference type="Pfam" id="PF00759"/>
    </source>
</evidence>
<dbReference type="SUPFAM" id="SSF48208">
    <property type="entry name" value="Six-hairpin glycosidases"/>
    <property type="match status" value="1"/>
</dbReference>
<dbReference type="InterPro" id="IPR033126">
    <property type="entry name" value="Glyco_hydro_9_Asp/Glu_AS"/>
</dbReference>
<keyword evidence="7" id="KW-0136">Cellulose degradation</keyword>
<dbReference type="Proteomes" id="UP000503278">
    <property type="component" value="Chromosome"/>
</dbReference>
<protein>
    <recommendedName>
        <fullName evidence="7">Endoglucanase</fullName>
        <ecNumber evidence="7">3.2.1.4</ecNumber>
    </recommendedName>
</protein>
<sequence length="595" mass="64895">MAYSKNIIRSLLWCSITCLFSLSASAQTGHSSAPDSIRLNQIGFYPAASKTAIVLTGNVQPFTIQTPGKKVVFSGKLKPSPRPDLSGRTIYVADFTALQQPGQYRLVVPGVGQSYLFQIGNQVHAGVAAGAIKAFYYQRVSTALPEKYAGKWARAAGHPDTAVLVHPSAATAQRPAGTVISASRGWYDAGDYNKYIVNSGISMGTLLSLYEDFPTYVKTVKLNIPESNNQVPDLLDEALWNLRWMLTMQDPNDGGVYHKLTNAAFDGMVMPDKAVQPRYVVQKGTAATLDFAAVMSQASRIYENYNQQLPGLADSCLKAAEKAWQWAQAHPNAVYDQDAMNSRFEPKVSTGAYGDNHFDDERTWAAAELYITTKNDTYLKAVPWSNTIRFTIPSWAQVQTLGYYSLLRNRNQLTAAGKKAVPQLSHQLLALADSLANPATLPAYQTVMGRSAHDFGWGSNSDAANQGITLIQAYQLTRQAKYLNAALSNLDYILGRNGTGYCMVTGFGSKSTRHPHHRPSVADGIADPVPGLMAGGPNPGMQDHIQVPSTIPNQAYIDDDRAYAVNEIAINWNAPFAYLANAIEALQYQAGYVKK</sequence>
<organism evidence="10 11">
    <name type="scientific">Mucilaginibacter robiniae</name>
    <dbReference type="NCBI Taxonomy" id="2728022"/>
    <lineage>
        <taxon>Bacteria</taxon>
        <taxon>Pseudomonadati</taxon>
        <taxon>Bacteroidota</taxon>
        <taxon>Sphingobacteriia</taxon>
        <taxon>Sphingobacteriales</taxon>
        <taxon>Sphingobacteriaceae</taxon>
        <taxon>Mucilaginibacter</taxon>
    </lineage>
</organism>
<feature type="domain" description="Glycoside hydrolase family 9" evidence="8">
    <location>
        <begin position="128"/>
        <end position="579"/>
    </location>
</feature>
<evidence type="ECO:0000256" key="1">
    <source>
        <dbReference type="ARBA" id="ARBA00007072"/>
    </source>
</evidence>
<dbReference type="RefSeq" id="WP_169607661.1">
    <property type="nucleotide sequence ID" value="NZ_CP051682.1"/>
</dbReference>
<dbReference type="InterPro" id="IPR008928">
    <property type="entry name" value="6-hairpin_glycosidase_sf"/>
</dbReference>
<dbReference type="CDD" id="cd02850">
    <property type="entry name" value="E_set_Cellulase_N"/>
    <property type="match status" value="1"/>
</dbReference>
<dbReference type="Pfam" id="PF00759">
    <property type="entry name" value="Glyco_hydro_9"/>
    <property type="match status" value="1"/>
</dbReference>
<dbReference type="InterPro" id="IPR004197">
    <property type="entry name" value="Cellulase_Ig-like"/>
</dbReference>
<comment type="catalytic activity">
    <reaction evidence="7">
        <text>Endohydrolysis of (1-&gt;4)-beta-D-glucosidic linkages in cellulose, lichenin and cereal beta-D-glucans.</text>
        <dbReference type="EC" id="3.2.1.4"/>
    </reaction>
</comment>
<keyword evidence="2 6" id="KW-0378">Hydrolase</keyword>
<keyword evidence="7" id="KW-0732">Signal</keyword>
<dbReference type="AlphaFoldDB" id="A0A7L5DZG6"/>
<dbReference type="Gene3D" id="2.60.40.10">
    <property type="entry name" value="Immunoglobulins"/>
    <property type="match status" value="1"/>
</dbReference>
<evidence type="ECO:0000256" key="4">
    <source>
        <dbReference type="ARBA" id="ARBA00023295"/>
    </source>
</evidence>
<accession>A0A7L5DZG6</accession>
<evidence type="ECO:0000256" key="2">
    <source>
        <dbReference type="ARBA" id="ARBA00022801"/>
    </source>
</evidence>
<keyword evidence="4 6" id="KW-0326">Glycosidase</keyword>
<feature type="domain" description="Cellulase Ig-like" evidence="9">
    <location>
        <begin position="35"/>
        <end position="112"/>
    </location>
</feature>
<evidence type="ECO:0000256" key="3">
    <source>
        <dbReference type="ARBA" id="ARBA00023277"/>
    </source>
</evidence>
<feature type="active site" evidence="6">
    <location>
        <position position="558"/>
    </location>
</feature>
<keyword evidence="11" id="KW-1185">Reference proteome</keyword>
<dbReference type="EMBL" id="CP051682">
    <property type="protein sequence ID" value="QJD96375.1"/>
    <property type="molecule type" value="Genomic_DNA"/>
</dbReference>
<feature type="signal peptide" evidence="7">
    <location>
        <begin position="1"/>
        <end position="26"/>
    </location>
</feature>
<dbReference type="InterPro" id="IPR014756">
    <property type="entry name" value="Ig_E-set"/>
</dbReference>
<dbReference type="SUPFAM" id="SSF81296">
    <property type="entry name" value="E set domains"/>
    <property type="match status" value="1"/>
</dbReference>
<dbReference type="InterPro" id="IPR001701">
    <property type="entry name" value="Glyco_hydro_9"/>
</dbReference>
<keyword evidence="3 6" id="KW-0119">Carbohydrate metabolism</keyword>
<dbReference type="InterPro" id="IPR013783">
    <property type="entry name" value="Ig-like_fold"/>
</dbReference>
<evidence type="ECO:0000256" key="7">
    <source>
        <dbReference type="RuleBase" id="RU361166"/>
    </source>
</evidence>
<feature type="chain" id="PRO_5029942523" description="Endoglucanase" evidence="7">
    <location>
        <begin position="27"/>
        <end position="595"/>
    </location>
</feature>
<evidence type="ECO:0000259" key="9">
    <source>
        <dbReference type="Pfam" id="PF02927"/>
    </source>
</evidence>
<dbReference type="GO" id="GO:0008810">
    <property type="term" value="F:cellulase activity"/>
    <property type="evidence" value="ECO:0007669"/>
    <property type="project" value="UniProtKB-EC"/>
</dbReference>
<dbReference type="Gene3D" id="1.50.10.10">
    <property type="match status" value="1"/>
</dbReference>
<name>A0A7L5DZG6_9SPHI</name>
<dbReference type="InterPro" id="IPR012341">
    <property type="entry name" value="6hp_glycosidase-like_sf"/>
</dbReference>
<dbReference type="KEGG" id="mrob:HH214_11105"/>
<dbReference type="GO" id="GO:0030245">
    <property type="term" value="P:cellulose catabolic process"/>
    <property type="evidence" value="ECO:0007669"/>
    <property type="project" value="UniProtKB-KW"/>
</dbReference>
<dbReference type="EC" id="3.2.1.4" evidence="7"/>
<reference evidence="10 11" key="1">
    <citation type="submission" date="2020-04" db="EMBL/GenBank/DDBJ databases">
        <title>Genome sequencing of novel species.</title>
        <authorList>
            <person name="Heo J."/>
            <person name="Kim S.-J."/>
            <person name="Kim J.-S."/>
            <person name="Hong S.-B."/>
            <person name="Kwon S.-W."/>
        </authorList>
    </citation>
    <scope>NUCLEOTIDE SEQUENCE [LARGE SCALE GENOMIC DNA]</scope>
    <source>
        <strain evidence="10 11">F39-2</strain>
    </source>
</reference>
<dbReference type="PROSITE" id="PS00698">
    <property type="entry name" value="GH9_3"/>
    <property type="match status" value="1"/>
</dbReference>
<evidence type="ECO:0000313" key="10">
    <source>
        <dbReference type="EMBL" id="QJD96375.1"/>
    </source>
</evidence>
<evidence type="ECO:0000256" key="6">
    <source>
        <dbReference type="PROSITE-ProRule" id="PRU10060"/>
    </source>
</evidence>
<proteinExistence type="inferred from homology"/>
<keyword evidence="5 6" id="KW-0624">Polysaccharide degradation</keyword>